<dbReference type="PANTHER" id="PTHR43566">
    <property type="entry name" value="CONSERVED PROTEIN"/>
    <property type="match status" value="1"/>
</dbReference>
<dbReference type="InterPro" id="IPR041682">
    <property type="entry name" value="AAA_14"/>
</dbReference>
<reference evidence="2" key="1">
    <citation type="submission" date="2010-08" db="EMBL/GenBank/DDBJ databases">
        <authorList>
            <person name="Weinstock G."/>
            <person name="Sodergren E."/>
            <person name="Clifton S."/>
            <person name="Fulton L."/>
            <person name="Fulton B."/>
            <person name="Courtney L."/>
            <person name="Fronick C."/>
            <person name="Harrison M."/>
            <person name="Strong C."/>
            <person name="Farmer C."/>
            <person name="Delahaunty K."/>
            <person name="Markovic C."/>
            <person name="Hall O."/>
            <person name="Minx P."/>
            <person name="Tomlinson C."/>
            <person name="Mitreva M."/>
            <person name="Hou S."/>
            <person name="Chen J."/>
            <person name="Wollam A."/>
            <person name="Pepin K.H."/>
            <person name="Johnson M."/>
            <person name="Bhonagiri V."/>
            <person name="Zhang X."/>
            <person name="Suruliraj S."/>
            <person name="Warren W."/>
            <person name="Chinwalla A."/>
            <person name="Mardis E.R."/>
            <person name="Wilson R.K."/>
        </authorList>
    </citation>
    <scope>NUCLEOTIDE SEQUENCE [LARGE SCALE GENOMIC DNA]</scope>
    <source>
        <strain evidence="2">HL044PA1</strain>
    </source>
</reference>
<comment type="caution">
    <text evidence="2">The sequence shown here is derived from an EMBL/GenBank/DDBJ whole genome shotgun (WGS) entry which is preliminary data.</text>
</comment>
<feature type="domain" description="AAA" evidence="1">
    <location>
        <begin position="1"/>
        <end position="109"/>
    </location>
</feature>
<evidence type="ECO:0000259" key="1">
    <source>
        <dbReference type="Pfam" id="PF13173"/>
    </source>
</evidence>
<dbReference type="Pfam" id="PF13173">
    <property type="entry name" value="AAA_14"/>
    <property type="match status" value="1"/>
</dbReference>
<evidence type="ECO:0000313" key="3">
    <source>
        <dbReference type="Proteomes" id="UP000003179"/>
    </source>
</evidence>
<dbReference type="InterPro" id="IPR027417">
    <property type="entry name" value="P-loop_NTPase"/>
</dbReference>
<dbReference type="Proteomes" id="UP000003179">
    <property type="component" value="Unassembled WGS sequence"/>
</dbReference>
<dbReference type="EMBL" id="ADZU01000034">
    <property type="protein sequence ID" value="EFS91631.1"/>
    <property type="molecule type" value="Genomic_DNA"/>
</dbReference>
<gene>
    <name evidence="2" type="ORF">HMPREF9607_02138</name>
</gene>
<proteinExistence type="predicted"/>
<organism evidence="2 3">
    <name type="scientific">Cutibacterium modestum HL044PA1</name>
    <dbReference type="NCBI Taxonomy" id="765109"/>
    <lineage>
        <taxon>Bacteria</taxon>
        <taxon>Bacillati</taxon>
        <taxon>Actinomycetota</taxon>
        <taxon>Actinomycetes</taxon>
        <taxon>Propionibacteriales</taxon>
        <taxon>Propionibacteriaceae</taxon>
        <taxon>Cutibacterium</taxon>
        <taxon>Cutibacterium modestum</taxon>
    </lineage>
</organism>
<keyword evidence="3" id="KW-1185">Reference proteome</keyword>
<evidence type="ECO:0000313" key="2">
    <source>
        <dbReference type="EMBL" id="EFS91631.1"/>
    </source>
</evidence>
<dbReference type="SUPFAM" id="SSF52540">
    <property type="entry name" value="P-loop containing nucleoside triphosphate hydrolases"/>
    <property type="match status" value="1"/>
</dbReference>
<protein>
    <recommendedName>
        <fullName evidence="1">AAA domain-containing protein</fullName>
    </recommendedName>
</protein>
<dbReference type="PANTHER" id="PTHR43566:SF2">
    <property type="entry name" value="DUF4143 DOMAIN-CONTAINING PROTEIN"/>
    <property type="match status" value="1"/>
</dbReference>
<name>A0ABN0C373_9ACTN</name>
<dbReference type="RefSeq" id="WP_002546796.1">
    <property type="nucleotide sequence ID" value="NZ_GL383187.1"/>
</dbReference>
<accession>A0ABN0C373</accession>
<sequence>MGKSTLLRQALRREPTTFITLDDPLAREFSESDPRGFLEQAPGRTLAIDEVQHVPALALALKAAIDADRRPGRFAVTGSADLLRVPGVSDSLAGRVDIVTVHPLSQGEIRGRSIPEDWVTWILQECAGGIEPASTDSAVDVVIAGGYPEPLKRPSRRASDVWFRSYVASLVQHDARQLGGSGDFALHVEQLLRLLASHCCG</sequence>